<proteinExistence type="predicted"/>
<accession>A0A1M2V6P6</accession>
<dbReference type="Proteomes" id="UP000184267">
    <property type="component" value="Unassembled WGS sequence"/>
</dbReference>
<dbReference type="OrthoDB" id="2745177at2759"/>
<evidence type="ECO:0000313" key="2">
    <source>
        <dbReference type="Proteomes" id="UP000184267"/>
    </source>
</evidence>
<dbReference type="EMBL" id="MNAD01001620">
    <property type="protein sequence ID" value="OJT03279.1"/>
    <property type="molecule type" value="Genomic_DNA"/>
</dbReference>
<reference evidence="1 2" key="1">
    <citation type="submission" date="2016-10" db="EMBL/GenBank/DDBJ databases">
        <title>Genome sequence of the basidiomycete white-rot fungus Trametes pubescens.</title>
        <authorList>
            <person name="Makela M.R."/>
            <person name="Granchi Z."/>
            <person name="Peng M."/>
            <person name="De Vries R.P."/>
            <person name="Grigoriev I."/>
            <person name="Riley R."/>
            <person name="Hilden K."/>
        </authorList>
    </citation>
    <scope>NUCLEOTIDE SEQUENCE [LARGE SCALE GENOMIC DNA]</scope>
    <source>
        <strain evidence="1 2">FBCC735</strain>
    </source>
</reference>
<keyword evidence="2" id="KW-1185">Reference proteome</keyword>
<dbReference type="AlphaFoldDB" id="A0A1M2V6P6"/>
<sequence length="194" mass="21596">MCFFCAHLDVPTEDVQPEVRALVDGRPASVTDVTVAQFSAIVPALAQKWDADCRKTLREYFRPHLGAIATGVDPLELAIAFVVGCPRLAIEGNIADMRYPLIEVHAQAVLRSQDDVYTRTVNFLGWSQYELEQLLMRKPDASPSASHGTWRRRPTTTKPVEWWISCGGSYLRAGWVRQGRRPTTSSSAVYGCDA</sequence>
<organism evidence="1 2">
    <name type="scientific">Trametes pubescens</name>
    <name type="common">White-rot fungus</name>
    <dbReference type="NCBI Taxonomy" id="154538"/>
    <lineage>
        <taxon>Eukaryota</taxon>
        <taxon>Fungi</taxon>
        <taxon>Dikarya</taxon>
        <taxon>Basidiomycota</taxon>
        <taxon>Agaricomycotina</taxon>
        <taxon>Agaricomycetes</taxon>
        <taxon>Polyporales</taxon>
        <taxon>Polyporaceae</taxon>
        <taxon>Trametes</taxon>
    </lineage>
</organism>
<gene>
    <name evidence="1" type="ORF">TRAPUB_6147</name>
</gene>
<protein>
    <submittedName>
        <fullName evidence="1">Uncharacterized protein</fullName>
    </submittedName>
</protein>
<name>A0A1M2V6P6_TRAPU</name>
<evidence type="ECO:0000313" key="1">
    <source>
        <dbReference type="EMBL" id="OJT03279.1"/>
    </source>
</evidence>
<comment type="caution">
    <text evidence="1">The sequence shown here is derived from an EMBL/GenBank/DDBJ whole genome shotgun (WGS) entry which is preliminary data.</text>
</comment>